<dbReference type="EC" id="2.6.1.85" evidence="3"/>
<dbReference type="PRINTS" id="PR00099">
    <property type="entry name" value="CPSGATASE"/>
</dbReference>
<proteinExistence type="predicted"/>
<evidence type="ECO:0000313" key="4">
    <source>
        <dbReference type="Proteomes" id="UP000319976"/>
    </source>
</evidence>
<keyword evidence="4" id="KW-1185">Reference proteome</keyword>
<evidence type="ECO:0000256" key="1">
    <source>
        <dbReference type="ARBA" id="ARBA00022962"/>
    </source>
</evidence>
<dbReference type="InterPro" id="IPR029062">
    <property type="entry name" value="Class_I_gatase-like"/>
</dbReference>
<dbReference type="CDD" id="cd01743">
    <property type="entry name" value="GATase1_Anthranilate_Synthase"/>
    <property type="match status" value="1"/>
</dbReference>
<accession>A0A517TCW7</accession>
<dbReference type="PRINTS" id="PR00097">
    <property type="entry name" value="ANTSNTHASEII"/>
</dbReference>
<dbReference type="Gene3D" id="3.40.50.880">
    <property type="match status" value="1"/>
</dbReference>
<dbReference type="InterPro" id="IPR050472">
    <property type="entry name" value="Anth_synth/Amidotransfase"/>
</dbReference>
<dbReference type="InterPro" id="IPR006221">
    <property type="entry name" value="TrpG/PapA_dom"/>
</dbReference>
<keyword evidence="1" id="KW-0315">Glutamine amidotransferase</keyword>
<evidence type="ECO:0000313" key="3">
    <source>
        <dbReference type="EMBL" id="QDT66214.1"/>
    </source>
</evidence>
<evidence type="ECO:0000259" key="2">
    <source>
        <dbReference type="Pfam" id="PF00117"/>
    </source>
</evidence>
<organism evidence="3 4">
    <name type="scientific">Calycomorphotria hydatis</name>
    <dbReference type="NCBI Taxonomy" id="2528027"/>
    <lineage>
        <taxon>Bacteria</taxon>
        <taxon>Pseudomonadati</taxon>
        <taxon>Planctomycetota</taxon>
        <taxon>Planctomycetia</taxon>
        <taxon>Planctomycetales</taxon>
        <taxon>Planctomycetaceae</taxon>
        <taxon>Calycomorphotria</taxon>
    </lineage>
</organism>
<dbReference type="Proteomes" id="UP000319976">
    <property type="component" value="Chromosome"/>
</dbReference>
<gene>
    <name evidence="3" type="primary">pabA</name>
    <name evidence="3" type="ORF">V22_34790</name>
</gene>
<dbReference type="AlphaFoldDB" id="A0A517TCW7"/>
<dbReference type="GO" id="GO:0005829">
    <property type="term" value="C:cytosol"/>
    <property type="evidence" value="ECO:0007669"/>
    <property type="project" value="TreeGrafter"/>
</dbReference>
<dbReference type="PANTHER" id="PTHR43418:SF4">
    <property type="entry name" value="MULTIFUNCTIONAL TRYPTOPHAN BIOSYNTHESIS PROTEIN"/>
    <property type="match status" value="1"/>
</dbReference>
<keyword evidence="3" id="KW-0032">Aminotransferase</keyword>
<dbReference type="KEGG" id="chya:V22_34790"/>
<dbReference type="GO" id="GO:0000162">
    <property type="term" value="P:L-tryptophan biosynthetic process"/>
    <property type="evidence" value="ECO:0007669"/>
    <property type="project" value="TreeGrafter"/>
</dbReference>
<dbReference type="GO" id="GO:0046820">
    <property type="term" value="F:4-amino-4-deoxychorismate synthase activity"/>
    <property type="evidence" value="ECO:0007669"/>
    <property type="project" value="UniProtKB-EC"/>
</dbReference>
<dbReference type="RefSeq" id="WP_145265133.1">
    <property type="nucleotide sequence ID" value="NZ_CP036316.1"/>
</dbReference>
<name>A0A517TCW7_9PLAN</name>
<dbReference type="InterPro" id="IPR017926">
    <property type="entry name" value="GATASE"/>
</dbReference>
<dbReference type="NCBIfam" id="TIGR00566">
    <property type="entry name" value="trpG_papA"/>
    <property type="match status" value="1"/>
</dbReference>
<feature type="domain" description="Glutamine amidotransferase" evidence="2">
    <location>
        <begin position="3"/>
        <end position="185"/>
    </location>
</feature>
<dbReference type="PRINTS" id="PR00096">
    <property type="entry name" value="GATASE"/>
</dbReference>
<dbReference type="OrthoDB" id="9804328at2"/>
<sequence>MILLIDNYDSFVHNLARYLRELGRDTTVVRNDAVDVADIRKLQPEAIVLSPGPCTPAEAGVSLDVVRSLHAEIPILGVCLGHQTIAAALGGKVSRASEPVHGRFSLVHHDGTGLFAGLPSPFRAGRYHSLVVPEESLGDDLFVNARTADGVVMGLRHRTSPLHAVQFHPESVLTEHGYDLLANFLRLAKSPSLH</sequence>
<protein>
    <submittedName>
        <fullName evidence="3">Aminodeoxychorismate synthase component 2</fullName>
        <ecNumber evidence="3">2.6.1.85</ecNumber>
    </submittedName>
</protein>
<dbReference type="EMBL" id="CP036316">
    <property type="protein sequence ID" value="QDT66214.1"/>
    <property type="molecule type" value="Genomic_DNA"/>
</dbReference>
<reference evidence="3 4" key="1">
    <citation type="submission" date="2019-02" db="EMBL/GenBank/DDBJ databases">
        <title>Deep-cultivation of Planctomycetes and their phenomic and genomic characterization uncovers novel biology.</title>
        <authorList>
            <person name="Wiegand S."/>
            <person name="Jogler M."/>
            <person name="Boedeker C."/>
            <person name="Pinto D."/>
            <person name="Vollmers J."/>
            <person name="Rivas-Marin E."/>
            <person name="Kohn T."/>
            <person name="Peeters S.H."/>
            <person name="Heuer A."/>
            <person name="Rast P."/>
            <person name="Oberbeckmann S."/>
            <person name="Bunk B."/>
            <person name="Jeske O."/>
            <person name="Meyerdierks A."/>
            <person name="Storesund J.E."/>
            <person name="Kallscheuer N."/>
            <person name="Luecker S."/>
            <person name="Lage O.M."/>
            <person name="Pohl T."/>
            <person name="Merkel B.J."/>
            <person name="Hornburger P."/>
            <person name="Mueller R.-W."/>
            <person name="Bruemmer F."/>
            <person name="Labrenz M."/>
            <person name="Spormann A.M."/>
            <person name="Op den Camp H."/>
            <person name="Overmann J."/>
            <person name="Amann R."/>
            <person name="Jetten M.S.M."/>
            <person name="Mascher T."/>
            <person name="Medema M.H."/>
            <person name="Devos D.P."/>
            <person name="Kaster A.-K."/>
            <person name="Ovreas L."/>
            <person name="Rohde M."/>
            <person name="Galperin M.Y."/>
            <person name="Jogler C."/>
        </authorList>
    </citation>
    <scope>NUCLEOTIDE SEQUENCE [LARGE SCALE GENOMIC DNA]</scope>
    <source>
        <strain evidence="3 4">V22</strain>
    </source>
</reference>
<dbReference type="SUPFAM" id="SSF52317">
    <property type="entry name" value="Class I glutamine amidotransferase-like"/>
    <property type="match status" value="1"/>
</dbReference>
<dbReference type="GO" id="GO:0004049">
    <property type="term" value="F:anthranilate synthase activity"/>
    <property type="evidence" value="ECO:0007669"/>
    <property type="project" value="TreeGrafter"/>
</dbReference>
<dbReference type="PANTHER" id="PTHR43418">
    <property type="entry name" value="MULTIFUNCTIONAL TRYPTOPHAN BIOSYNTHESIS PROTEIN-RELATED"/>
    <property type="match status" value="1"/>
</dbReference>
<keyword evidence="3" id="KW-0808">Transferase</keyword>
<dbReference type="FunFam" id="3.40.50.880:FF:000003">
    <property type="entry name" value="Anthranilate synthase component II"/>
    <property type="match status" value="1"/>
</dbReference>
<dbReference type="Pfam" id="PF00117">
    <property type="entry name" value="GATase"/>
    <property type="match status" value="1"/>
</dbReference>
<dbReference type="PROSITE" id="PS51273">
    <property type="entry name" value="GATASE_TYPE_1"/>
    <property type="match status" value="1"/>
</dbReference>